<dbReference type="GO" id="GO:0032259">
    <property type="term" value="P:methylation"/>
    <property type="evidence" value="ECO:0007669"/>
    <property type="project" value="UniProtKB-KW"/>
</dbReference>
<keyword evidence="1" id="KW-0489">Methyltransferase</keyword>
<evidence type="ECO:0000256" key="5">
    <source>
        <dbReference type="ARBA" id="ARBA00022840"/>
    </source>
</evidence>
<dbReference type="Gene3D" id="3.40.50.300">
    <property type="entry name" value="P-loop containing nucleotide triphosphate hydrolases"/>
    <property type="match status" value="1"/>
</dbReference>
<evidence type="ECO:0000259" key="7">
    <source>
        <dbReference type="PROSITE" id="PS51194"/>
    </source>
</evidence>
<dbReference type="GO" id="GO:0006281">
    <property type="term" value="P:DNA repair"/>
    <property type="evidence" value="ECO:0007669"/>
    <property type="project" value="TreeGrafter"/>
</dbReference>
<feature type="region of interest" description="Disordered" evidence="6">
    <location>
        <begin position="1"/>
        <end position="84"/>
    </location>
</feature>
<dbReference type="InterPro" id="IPR050628">
    <property type="entry name" value="SNF2_RAD54_helicase_TF"/>
</dbReference>
<sequence length="2343" mass="262298">MDTGRPRKRKHVPSASITSCDHDNNLITPPNTTNNREVTDQPARRASKRLNTIAGGEPKAAHTNAAGSTLPTSTSSRLFPSSSNQTTRVIPEDCCYHCLTRGGNAAYECTKEAGEELCSRCVRDKRKTCRLPTAEEAVKIAARCPQCTRRGFKGWSVTPEQTILIQTKEFPAMGKIPVILAFATRHPTYAILESDVQDLIRMEEDPPRSFVNISPASLVTSSDTIEVAQSLFAQPAARRLKARKSKSSRNLGTNHTAGVLASATENIVRSSNPRDFAKPTRRSHTSTQQTPSNIGTDRTEPNHRIDTEVSGSIRPRRNRSRVSYFEILEDSDLDVEHLNREDSDTDVYTAPTEEEIEEDEETGNTSFDDEHEHHMNVESDDSLSEASLSEDEPIEELTKRFKQNKIKTSTQQKAGKGIDLGLPPINNIKDCFTDLAAKGIILGLGEALKNLGPTPIKVGTMCSGTESPLLALHEISKALEEAGNPVPRFQHEFSAEIEPVKQGYIERNFQPKILFRDVRDFIPESTTTATTAYGAEVEIPTDIHIFVAGFVCKDLSRLNNKNKGLEDGGESGDTWLAIYTYAKRFRPNVVLLENVRSTKEMWHDVTRERMYMIAVERNKMGPGVKQAVKDWQDTVEQLRRQCSSPYEAFIADSLQEPSTYTTPLSEPDWALCKLRYDHIRSKQKLGILSPITWSNGSGTVRPPDFASREYFESQSSRVWDAIDVAHLQFARKCQDSLYKMAIWDVSQNVERFKADLGIVSCITPGGSDFASNRQQALSGSQLLVLQGIPLDRLQFANETQRDLQDLAGNAMSTTVIGAALIAAITSCWSSFVSKNSPTLDTLDVTDNRKETVNWLLDLDNLQHSSLPVSDYQQLDLTAFVGAAMQTTRFCHCEGTKLISSSPIKICSACGHTACAACAGNPKHEYDKVIPSSTRSLSPDNFIRSWQAILPPRLKFDTFSDVFKSSTSRGEDGMLSEYLRVAREAQLDSQTFCIGEFTRHFQHWTIRYSSTNSTLELQVGHSIKWLLYLQCPSTLPGNSSLRQFLNLPIACGDVSKSLLCPDWKVHMPSEANFELHFEGSAERSPSWRSRLGLPDYEMETVPSVLAVRSNHQDLEAVNGIFEHLPRCGTASSSLYKRSTEPVLYMFLDPNPIGPSEADRIVFSSDCSRKHYGDDRIVLAKLEPSWRPWNMTGHDSSIVTATVPGTWLSANLELSPAYTSIDARHLIKSHSVSSLLEDCSQVLMFLDVHVHELLSAHNFDGYSWALEHAKSLPSFPAWQELDMEVTADCVCAPRYPQLHWIIDKKGIAVAQEDRKSAAVFERAVKSRTSAIQIRVNRDHNSTRIQVGLNISSLLHRARASLGCSESSSNAWRLLTDHADLPVQPFTKFHLRSNTEDPVPPASTVPPYLRGAQAKSLVWMTKQEMGKQIPITEVEEAVHAGLNWRLEARAQTMRTARGGVLADHPSFGKTVTTIALIQNEFQHHNAKDIIQQNQSTGKETSLGLIDTAATLVVCPPHIAQQWQTELAKFLDTEEYDLYQVLLVQNFSDLRSLTMEQLVQSRTIIVSWTLFAEDEYVSELARFAAMPEVALTSRRAFETWLSRVSEAIPDRLAALQEQGFDKFRASTATLLQERLQQPEFQATLPLKIRHGSAYESFSSTKSSSKSQKQGAKGRSSLAGKELATAWKKAVPLLHLYRFNRIVVDEYHYLNDEKNIKNSLAAISIKKVAAYKRWVLSGTPAMANFSDIDQIASFLGLRLGRTFLGDGLITTQSEKVIKADQTAVEDFLSRTEVKSRQWHQARHDRAQEFLDLFVRQNEAQLGHISCSETLLPVQLDAAHHAVYLELSQHLVAQRMQLKKLNKKLNSDKTERLNESLNRSSSAEVALMKSALLFETQDGQSGLETLMKKRSQQRLDAEEELAGLLRDFERIIPKERKALRNLQKINPTAYRAKLEESIVTLYSHLKTDIMQSNWLGDNDASQSLTQLLAEAEESPNPDPFPLLGIKGLSDDKRQRLLKQQLSRVREVSRELALRIRSERFVHKIQSQMVQCSAPQCTGLNTLMNMHLITQCGHTACTMCLAGRVDDEVCVQPGCTIRSPLHNMSIIRMSDVGTNETNTNSRGFGNKLHAIVDLILGLPDDDQGIVFVPDKDLVNVVGQVLDHFEIPYYSPTRCRAAQSAKIIEDFKNNENPDERRKLVILNLGSESAAGINLTNANHIIFVSPLAAKTQYEYDSAMVQAIARSRRYGQKKKVYIYHVVAERTIDVDIMEHRHKRNDGICSPDSTLKLPEPCSTAKERTRLIKNKNGEMALVPRSWLDDKTKRRMLGVGCSPESLTSLIKFEGAFEHDEE</sequence>
<dbReference type="SUPFAM" id="SSF53335">
    <property type="entry name" value="S-adenosyl-L-methionine-dependent methyltransferases"/>
    <property type="match status" value="1"/>
</dbReference>
<dbReference type="OrthoDB" id="423221at2759"/>
<dbReference type="Proteomes" id="UP000002668">
    <property type="component" value="Genome"/>
</dbReference>
<dbReference type="PROSITE" id="PS51194">
    <property type="entry name" value="HELICASE_CTER"/>
    <property type="match status" value="1"/>
</dbReference>
<evidence type="ECO:0000313" key="8">
    <source>
        <dbReference type="EMBL" id="CBY02282.1"/>
    </source>
</evidence>
<dbReference type="Gene3D" id="3.40.50.10810">
    <property type="entry name" value="Tandem AAA-ATPase domain"/>
    <property type="match status" value="2"/>
</dbReference>
<keyword evidence="5" id="KW-0067">ATP-binding</keyword>
<feature type="compositionally biased region" description="Basic and acidic residues" evidence="6">
    <location>
        <begin position="297"/>
        <end position="307"/>
    </location>
</feature>
<dbReference type="EMBL" id="FP929139">
    <property type="protein sequence ID" value="CBY02282.1"/>
    <property type="molecule type" value="Genomic_DNA"/>
</dbReference>
<dbReference type="InterPro" id="IPR000330">
    <property type="entry name" value="SNF2_N"/>
</dbReference>
<keyword evidence="4" id="KW-0378">Hydrolase</keyword>
<evidence type="ECO:0000256" key="1">
    <source>
        <dbReference type="ARBA" id="ARBA00022603"/>
    </source>
</evidence>
<dbReference type="Pfam" id="PF00145">
    <property type="entry name" value="DNA_methylase"/>
    <property type="match status" value="1"/>
</dbReference>
<dbReference type="GO" id="GO:0005524">
    <property type="term" value="F:ATP binding"/>
    <property type="evidence" value="ECO:0007669"/>
    <property type="project" value="UniProtKB-KW"/>
</dbReference>
<evidence type="ECO:0000313" key="9">
    <source>
        <dbReference type="Proteomes" id="UP000002668"/>
    </source>
</evidence>
<dbReference type="VEuPathDB" id="FungiDB:LEMA_P010690.1"/>
<dbReference type="SUPFAM" id="SSF52540">
    <property type="entry name" value="P-loop containing nucleoside triphosphate hydrolases"/>
    <property type="match status" value="2"/>
</dbReference>
<gene>
    <name evidence="8" type="ORF">LEMA_P010690.1</name>
</gene>
<accession>E5ACT0</accession>
<feature type="region of interest" description="Disordered" evidence="6">
    <location>
        <begin position="242"/>
        <end position="314"/>
    </location>
</feature>
<dbReference type="GO" id="GO:0008168">
    <property type="term" value="F:methyltransferase activity"/>
    <property type="evidence" value="ECO:0007669"/>
    <property type="project" value="UniProtKB-KW"/>
</dbReference>
<feature type="compositionally biased region" description="Basic residues" evidence="6">
    <location>
        <begin position="1"/>
        <end position="12"/>
    </location>
</feature>
<dbReference type="PANTHER" id="PTHR45626:SF26">
    <property type="entry name" value="FAMILY HELICASE, PUTATIVE (AFU_ORTHOLOGUE AFUA_2G09120)-RELATED"/>
    <property type="match status" value="1"/>
</dbReference>
<keyword evidence="9" id="KW-1185">Reference proteome</keyword>
<dbReference type="GO" id="GO:0016787">
    <property type="term" value="F:hydrolase activity"/>
    <property type="evidence" value="ECO:0007669"/>
    <property type="project" value="UniProtKB-KW"/>
</dbReference>
<dbReference type="InterPro" id="IPR001650">
    <property type="entry name" value="Helicase_C-like"/>
</dbReference>
<dbReference type="PANTHER" id="PTHR45626">
    <property type="entry name" value="TRANSCRIPTION TERMINATION FACTOR 2-RELATED"/>
    <property type="match status" value="1"/>
</dbReference>
<dbReference type="eggNOG" id="KOG0298">
    <property type="taxonomic scope" value="Eukaryota"/>
</dbReference>
<evidence type="ECO:0000256" key="4">
    <source>
        <dbReference type="ARBA" id="ARBA00022801"/>
    </source>
</evidence>
<evidence type="ECO:0000256" key="3">
    <source>
        <dbReference type="ARBA" id="ARBA00022741"/>
    </source>
</evidence>
<dbReference type="HOGENOM" id="CLU_000796_0_0_1"/>
<dbReference type="SMART" id="SM00487">
    <property type="entry name" value="DEXDc"/>
    <property type="match status" value="1"/>
</dbReference>
<feature type="compositionally biased region" description="Acidic residues" evidence="6">
    <location>
        <begin position="352"/>
        <end position="362"/>
    </location>
</feature>
<reference evidence="9" key="1">
    <citation type="journal article" date="2011" name="Nat. Commun.">
        <title>Effector diversification within compartments of the Leptosphaeria maculans genome affected by Repeat-Induced Point mutations.</title>
        <authorList>
            <person name="Rouxel T."/>
            <person name="Grandaubert J."/>
            <person name="Hane J.K."/>
            <person name="Hoede C."/>
            <person name="van de Wouw A.P."/>
            <person name="Couloux A."/>
            <person name="Dominguez V."/>
            <person name="Anthouard V."/>
            <person name="Bally P."/>
            <person name="Bourras S."/>
            <person name="Cozijnsen A.J."/>
            <person name="Ciuffetti L.M."/>
            <person name="Degrave A."/>
            <person name="Dilmaghani A."/>
            <person name="Duret L."/>
            <person name="Fudal I."/>
            <person name="Goodwin S.B."/>
            <person name="Gout L."/>
            <person name="Glaser N."/>
            <person name="Linglin J."/>
            <person name="Kema G.H.J."/>
            <person name="Lapalu N."/>
            <person name="Lawrence C.B."/>
            <person name="May K."/>
            <person name="Meyer M."/>
            <person name="Ollivier B."/>
            <person name="Poulain J."/>
            <person name="Schoch C.L."/>
            <person name="Simon A."/>
            <person name="Spatafora J.W."/>
            <person name="Stachowiak A."/>
            <person name="Turgeon B.G."/>
            <person name="Tyler B.M."/>
            <person name="Vincent D."/>
            <person name="Weissenbach J."/>
            <person name="Amselem J."/>
            <person name="Quesneville H."/>
            <person name="Oliver R.P."/>
            <person name="Wincker P."/>
            <person name="Balesdent M.-H."/>
            <person name="Howlett B.J."/>
        </authorList>
    </citation>
    <scope>NUCLEOTIDE SEQUENCE [LARGE SCALE GENOMIC DNA]</scope>
    <source>
        <strain evidence="9">JN3 / isolate v23.1.3 / race Av1-4-5-6-7-8</strain>
    </source>
</reference>
<dbReference type="Pfam" id="PF00176">
    <property type="entry name" value="SNF2-rel_dom"/>
    <property type="match status" value="1"/>
</dbReference>
<dbReference type="OMA" id="SMIPYIT"/>
<feature type="region of interest" description="Disordered" evidence="6">
    <location>
        <begin position="399"/>
        <end position="418"/>
    </location>
</feature>
<dbReference type="InterPro" id="IPR001525">
    <property type="entry name" value="C5_MeTfrase"/>
</dbReference>
<organism evidence="8 9">
    <name type="scientific">Leptosphaeria maculans (strain JN3 / isolate v23.1.3 / race Av1-4-5-6-7-8)</name>
    <name type="common">Blackleg fungus</name>
    <name type="synonym">Phoma lingam</name>
    <dbReference type="NCBI Taxonomy" id="985895"/>
    <lineage>
        <taxon>Eukaryota</taxon>
        <taxon>Fungi</taxon>
        <taxon>Dikarya</taxon>
        <taxon>Ascomycota</taxon>
        <taxon>Pezizomycotina</taxon>
        <taxon>Dothideomycetes</taxon>
        <taxon>Pleosporomycetidae</taxon>
        <taxon>Pleosporales</taxon>
        <taxon>Pleosporineae</taxon>
        <taxon>Leptosphaeriaceae</taxon>
        <taxon>Plenodomus</taxon>
        <taxon>Plenodomus lingam/Leptosphaeria maculans species complex</taxon>
    </lineage>
</organism>
<dbReference type="InterPro" id="IPR027417">
    <property type="entry name" value="P-loop_NTPase"/>
</dbReference>
<feature type="domain" description="Helicase C-terminal" evidence="7">
    <location>
        <begin position="2123"/>
        <end position="2280"/>
    </location>
</feature>
<evidence type="ECO:0000256" key="2">
    <source>
        <dbReference type="ARBA" id="ARBA00022679"/>
    </source>
</evidence>
<dbReference type="GO" id="GO:0008094">
    <property type="term" value="F:ATP-dependent activity, acting on DNA"/>
    <property type="evidence" value="ECO:0007669"/>
    <property type="project" value="TreeGrafter"/>
</dbReference>
<protein>
    <recommendedName>
        <fullName evidence="7">Helicase C-terminal domain-containing protein</fullName>
    </recommendedName>
</protein>
<dbReference type="InterPro" id="IPR014001">
    <property type="entry name" value="Helicase_ATP-bd"/>
</dbReference>
<dbReference type="InParanoid" id="E5ACT0"/>
<proteinExistence type="predicted"/>
<keyword evidence="2" id="KW-0808">Transferase</keyword>
<feature type="compositionally biased region" description="Polar residues" evidence="6">
    <location>
        <begin position="285"/>
        <end position="296"/>
    </location>
</feature>
<keyword evidence="3" id="KW-0547">Nucleotide-binding</keyword>
<dbReference type="GO" id="GO:0005634">
    <property type="term" value="C:nucleus"/>
    <property type="evidence" value="ECO:0007669"/>
    <property type="project" value="TreeGrafter"/>
</dbReference>
<feature type="compositionally biased region" description="Low complexity" evidence="6">
    <location>
        <begin position="68"/>
        <end position="83"/>
    </location>
</feature>
<feature type="region of interest" description="Disordered" evidence="6">
    <location>
        <begin position="336"/>
        <end position="370"/>
    </location>
</feature>
<dbReference type="Gene3D" id="3.40.50.150">
    <property type="entry name" value="Vaccinia Virus protein VP39"/>
    <property type="match status" value="1"/>
</dbReference>
<evidence type="ECO:0000256" key="6">
    <source>
        <dbReference type="SAM" id="MobiDB-lite"/>
    </source>
</evidence>
<dbReference type="STRING" id="985895.E5ACT0"/>
<name>E5ACT0_LEPMJ</name>
<dbReference type="InterPro" id="IPR029063">
    <property type="entry name" value="SAM-dependent_MTases_sf"/>
</dbReference>
<feature type="compositionally biased region" description="Polar residues" evidence="6">
    <location>
        <begin position="263"/>
        <end position="273"/>
    </location>
</feature>
<dbReference type="InterPro" id="IPR038718">
    <property type="entry name" value="SNF2-like_sf"/>
</dbReference>